<name>D8SNM0_SELML</name>
<feature type="region of interest" description="Disordered" evidence="1">
    <location>
        <begin position="1"/>
        <end position="45"/>
    </location>
</feature>
<feature type="compositionally biased region" description="Low complexity" evidence="1">
    <location>
        <begin position="119"/>
        <end position="129"/>
    </location>
</feature>
<dbReference type="Proteomes" id="UP000001514">
    <property type="component" value="Unassembled WGS sequence"/>
</dbReference>
<feature type="region of interest" description="Disordered" evidence="1">
    <location>
        <begin position="469"/>
        <end position="505"/>
    </location>
</feature>
<dbReference type="HOGENOM" id="CLU_460346_0_0_1"/>
<dbReference type="EMBL" id="GL377629">
    <property type="protein sequence ID" value="EFJ14091.1"/>
    <property type="molecule type" value="Genomic_DNA"/>
</dbReference>
<evidence type="ECO:0000313" key="3">
    <source>
        <dbReference type="Proteomes" id="UP000001514"/>
    </source>
</evidence>
<evidence type="ECO:0000256" key="1">
    <source>
        <dbReference type="SAM" id="MobiDB-lite"/>
    </source>
</evidence>
<proteinExistence type="predicted"/>
<sequence length="593" mass="64854">MSRSNRRVYPPGKLPLQHPLFVEEDPPNDEKSRWATAPPNSGGFESPVIAVPFKWELEPGVPKQKLDRQEHQHRWRRDEELLAKKSPPPPTADRATVVEKDLQQSDHPGSASPSPSPSPSSSSSSSSSLAPPPRLMVISSSTGRKAGPALSSPRSPRSISLSRKMKSLLQGKLASPRKIFSEQQQQQRSSLWECESGKVVQELDRRVEEELVDRRCCVSRCCSSNDIVFEGELLDLHHHPKHPPPPAPAGSMPFKNMSSMLLELWYGGGGSSSEFPRSPVPGFFRDEFPLQSSGGSSTASSSEFPIQSSGSSTATSSKSIASPVTSSSSSSSDLESPGSSTDNSLGSFSSSDSSSHHHQILHVPRHDHEFQTSFDSCDEVKLFGYASDDDEYGGGFDFAAAASREFFAKNFYYHSDRFRVESCDSPSLLGVKQLARSAVPVPPLPSALKSGKNSKKCLKKVRFACVEEEVEPEKAEDGPEVDEEEDDELVVASPSPTSPALSRFSSRPASRFCSIEEDDDGGFYRDSDELSSEPCSPSPRCARRDPSQLLLRIIQADAESSRKNKGALKVTARFLFVRSLCLVHVRAGNREFV</sequence>
<dbReference type="InParanoid" id="D8SNM0"/>
<dbReference type="AlphaFoldDB" id="D8SNM0"/>
<accession>D8SNM0</accession>
<keyword evidence="3" id="KW-1185">Reference proteome</keyword>
<feature type="region of interest" description="Disordered" evidence="1">
    <location>
        <begin position="286"/>
        <end position="360"/>
    </location>
</feature>
<protein>
    <submittedName>
        <fullName evidence="2">Uncharacterized protein</fullName>
    </submittedName>
</protein>
<dbReference type="KEGG" id="smo:SELMODRAFT_424043"/>
<feature type="region of interest" description="Disordered" evidence="1">
    <location>
        <begin position="60"/>
        <end position="161"/>
    </location>
</feature>
<feature type="compositionally biased region" description="Basic and acidic residues" evidence="1">
    <location>
        <begin position="64"/>
        <end position="83"/>
    </location>
</feature>
<feature type="compositionally biased region" description="Polar residues" evidence="1">
    <location>
        <begin position="494"/>
        <end position="505"/>
    </location>
</feature>
<gene>
    <name evidence="2" type="ORF">SELMODRAFT_424043</name>
</gene>
<organism evidence="3">
    <name type="scientific">Selaginella moellendorffii</name>
    <name type="common">Spikemoss</name>
    <dbReference type="NCBI Taxonomy" id="88036"/>
    <lineage>
        <taxon>Eukaryota</taxon>
        <taxon>Viridiplantae</taxon>
        <taxon>Streptophyta</taxon>
        <taxon>Embryophyta</taxon>
        <taxon>Tracheophyta</taxon>
        <taxon>Lycopodiopsida</taxon>
        <taxon>Selaginellales</taxon>
        <taxon>Selaginellaceae</taxon>
        <taxon>Selaginella</taxon>
    </lineage>
</organism>
<feature type="compositionally biased region" description="Low complexity" evidence="1">
    <location>
        <begin position="150"/>
        <end position="161"/>
    </location>
</feature>
<feature type="compositionally biased region" description="Low complexity" evidence="1">
    <location>
        <begin position="292"/>
        <end position="353"/>
    </location>
</feature>
<feature type="compositionally biased region" description="Acidic residues" evidence="1">
    <location>
        <begin position="478"/>
        <end position="489"/>
    </location>
</feature>
<reference evidence="2 3" key="1">
    <citation type="journal article" date="2011" name="Science">
        <title>The Selaginella genome identifies genetic changes associated with the evolution of vascular plants.</title>
        <authorList>
            <person name="Banks J.A."/>
            <person name="Nishiyama T."/>
            <person name="Hasebe M."/>
            <person name="Bowman J.L."/>
            <person name="Gribskov M."/>
            <person name="dePamphilis C."/>
            <person name="Albert V.A."/>
            <person name="Aono N."/>
            <person name="Aoyama T."/>
            <person name="Ambrose B.A."/>
            <person name="Ashton N.W."/>
            <person name="Axtell M.J."/>
            <person name="Barker E."/>
            <person name="Barker M.S."/>
            <person name="Bennetzen J.L."/>
            <person name="Bonawitz N.D."/>
            <person name="Chapple C."/>
            <person name="Cheng C."/>
            <person name="Correa L.G."/>
            <person name="Dacre M."/>
            <person name="DeBarry J."/>
            <person name="Dreyer I."/>
            <person name="Elias M."/>
            <person name="Engstrom E.M."/>
            <person name="Estelle M."/>
            <person name="Feng L."/>
            <person name="Finet C."/>
            <person name="Floyd S.K."/>
            <person name="Frommer W.B."/>
            <person name="Fujita T."/>
            <person name="Gramzow L."/>
            <person name="Gutensohn M."/>
            <person name="Harholt J."/>
            <person name="Hattori M."/>
            <person name="Heyl A."/>
            <person name="Hirai T."/>
            <person name="Hiwatashi Y."/>
            <person name="Ishikawa M."/>
            <person name="Iwata M."/>
            <person name="Karol K.G."/>
            <person name="Koehler B."/>
            <person name="Kolukisaoglu U."/>
            <person name="Kubo M."/>
            <person name="Kurata T."/>
            <person name="Lalonde S."/>
            <person name="Li K."/>
            <person name="Li Y."/>
            <person name="Litt A."/>
            <person name="Lyons E."/>
            <person name="Manning G."/>
            <person name="Maruyama T."/>
            <person name="Michael T.P."/>
            <person name="Mikami K."/>
            <person name="Miyazaki S."/>
            <person name="Morinaga S."/>
            <person name="Murata T."/>
            <person name="Mueller-Roeber B."/>
            <person name="Nelson D.R."/>
            <person name="Obara M."/>
            <person name="Oguri Y."/>
            <person name="Olmstead R.G."/>
            <person name="Onodera N."/>
            <person name="Petersen B.L."/>
            <person name="Pils B."/>
            <person name="Prigge M."/>
            <person name="Rensing S.A."/>
            <person name="Riano-Pachon D.M."/>
            <person name="Roberts A.W."/>
            <person name="Sato Y."/>
            <person name="Scheller H.V."/>
            <person name="Schulz B."/>
            <person name="Schulz C."/>
            <person name="Shakirov E.V."/>
            <person name="Shibagaki N."/>
            <person name="Shinohara N."/>
            <person name="Shippen D.E."/>
            <person name="Soerensen I."/>
            <person name="Sotooka R."/>
            <person name="Sugimoto N."/>
            <person name="Sugita M."/>
            <person name="Sumikawa N."/>
            <person name="Tanurdzic M."/>
            <person name="Theissen G."/>
            <person name="Ulvskov P."/>
            <person name="Wakazuki S."/>
            <person name="Weng J.K."/>
            <person name="Willats W.W."/>
            <person name="Wipf D."/>
            <person name="Wolf P.G."/>
            <person name="Yang L."/>
            <person name="Zimmer A.D."/>
            <person name="Zhu Q."/>
            <person name="Mitros T."/>
            <person name="Hellsten U."/>
            <person name="Loque D."/>
            <person name="Otillar R."/>
            <person name="Salamov A."/>
            <person name="Schmutz J."/>
            <person name="Shapiro H."/>
            <person name="Lindquist E."/>
            <person name="Lucas S."/>
            <person name="Rokhsar D."/>
            <person name="Grigoriev I.V."/>
        </authorList>
    </citation>
    <scope>NUCLEOTIDE SEQUENCE [LARGE SCALE GENOMIC DNA]</scope>
</reference>
<feature type="region of interest" description="Disordered" evidence="1">
    <location>
        <begin position="523"/>
        <end position="543"/>
    </location>
</feature>
<dbReference type="Gramene" id="EFJ14091">
    <property type="protein sequence ID" value="EFJ14091"/>
    <property type="gene ID" value="SELMODRAFT_424043"/>
</dbReference>
<evidence type="ECO:0000313" key="2">
    <source>
        <dbReference type="EMBL" id="EFJ14091.1"/>
    </source>
</evidence>